<evidence type="ECO:0000313" key="14">
    <source>
        <dbReference type="Proteomes" id="UP000268535"/>
    </source>
</evidence>
<evidence type="ECO:0000256" key="8">
    <source>
        <dbReference type="ARBA" id="ARBA00030204"/>
    </source>
</evidence>
<dbReference type="STRING" id="1555241.A0A4P9X091"/>
<dbReference type="PANTHER" id="PTHR43206">
    <property type="entry name" value="AMINOTRANSFERASE"/>
    <property type="match status" value="1"/>
</dbReference>
<evidence type="ECO:0000256" key="4">
    <source>
        <dbReference type="ARBA" id="ARBA00018543"/>
    </source>
</evidence>
<dbReference type="InterPro" id="IPR015421">
    <property type="entry name" value="PyrdxlP-dep_Trfase_major"/>
</dbReference>
<dbReference type="CDD" id="cd00610">
    <property type="entry name" value="OAT_like"/>
    <property type="match status" value="1"/>
</dbReference>
<gene>
    <name evidence="12" type="ORF">CAUPRSCDRAFT_5414</name>
    <name evidence="13" type="ORF">CXG81DRAFT_13370</name>
</gene>
<dbReference type="Proteomes" id="UP000274922">
    <property type="component" value="Unassembled WGS sequence"/>
</dbReference>
<dbReference type="InterPro" id="IPR015424">
    <property type="entry name" value="PyrdxlP-dep_Trfase"/>
</dbReference>
<dbReference type="InterPro" id="IPR015422">
    <property type="entry name" value="PyrdxlP-dep_Trfase_small"/>
</dbReference>
<dbReference type="Pfam" id="PF00202">
    <property type="entry name" value="Aminotran_3"/>
    <property type="match status" value="1"/>
</dbReference>
<keyword evidence="6" id="KW-0808">Transferase</keyword>
<reference evidence="13" key="2">
    <citation type="submission" date="2018-04" db="EMBL/GenBank/DDBJ databases">
        <title>Leveraging single-cell genomics to expand the Fungal Tree of Life.</title>
        <authorList>
            <consortium name="DOE Joint Genome Institute"/>
            <person name="Ahrendt S.R."/>
            <person name="Quandt C.A."/>
            <person name="Ciobanu D."/>
            <person name="Clum A."/>
            <person name="Salamov A."/>
            <person name="Andreopoulos B."/>
            <person name="Cheng J.-F."/>
            <person name="Woyke T."/>
            <person name="Pelin A."/>
            <person name="Henrissat B."/>
            <person name="Benny G.L."/>
            <person name="Smith M.E."/>
            <person name="James T.Y."/>
            <person name="Grigoriev I.V."/>
        </authorList>
    </citation>
    <scope>NUCLEOTIDE SEQUENCE</scope>
    <source>
        <strain evidence="13">ATCC 52028</strain>
    </source>
</reference>
<dbReference type="SUPFAM" id="SSF53383">
    <property type="entry name" value="PLP-dependent transferases"/>
    <property type="match status" value="1"/>
</dbReference>
<evidence type="ECO:0000256" key="6">
    <source>
        <dbReference type="ARBA" id="ARBA00022679"/>
    </source>
</evidence>
<keyword evidence="15" id="KW-1185">Reference proteome</keyword>
<dbReference type="Gene3D" id="3.40.640.10">
    <property type="entry name" value="Type I PLP-dependent aspartate aminotransferase-like (Major domain)"/>
    <property type="match status" value="1"/>
</dbReference>
<keyword evidence="7 11" id="KW-0663">Pyridoxal phosphate</keyword>
<evidence type="ECO:0000256" key="10">
    <source>
        <dbReference type="ARBA" id="ARBA00048021"/>
    </source>
</evidence>
<accession>A0A4P9X091</accession>
<dbReference type="OrthoDB" id="5419315at2759"/>
<reference evidence="12" key="3">
    <citation type="submission" date="2018-08" db="EMBL/GenBank/DDBJ databases">
        <title>Leveraging single-cell genomics to expand the Fungal Tree of Life.</title>
        <authorList>
            <consortium name="DOE Joint Genome Institute"/>
            <person name="Ahrendt S.R."/>
            <person name="Quandt C.A."/>
            <person name="Ciobanu D."/>
            <person name="Clum A."/>
            <person name="Salamov A."/>
            <person name="Andreopoulos B."/>
            <person name="Cheng J.-F."/>
            <person name="Woyke T."/>
            <person name="Pelin A."/>
            <person name="Henrissat B."/>
            <person name="Reynolds N."/>
            <person name="Benny G.L."/>
            <person name="Smith M.E."/>
            <person name="James T.Y."/>
            <person name="Grigoriev I.V."/>
        </authorList>
    </citation>
    <scope>NUCLEOTIDE SEQUENCE</scope>
    <source>
        <strain evidence="12">ATCC 52028</strain>
    </source>
</reference>
<evidence type="ECO:0000256" key="1">
    <source>
        <dbReference type="ARBA" id="ARBA00001933"/>
    </source>
</evidence>
<keyword evidence="5" id="KW-0032">Aminotransferase</keyword>
<dbReference type="NCBIfam" id="TIGR00699">
    <property type="entry name" value="GABAtrns_euk"/>
    <property type="match status" value="1"/>
</dbReference>
<evidence type="ECO:0000256" key="9">
    <source>
        <dbReference type="ARBA" id="ARBA00031787"/>
    </source>
</evidence>
<proteinExistence type="inferred from homology"/>
<evidence type="ECO:0000313" key="15">
    <source>
        <dbReference type="Proteomes" id="UP000274922"/>
    </source>
</evidence>
<dbReference type="EC" id="2.6.1.19" evidence="3"/>
<dbReference type="PIRSF" id="PIRSF000521">
    <property type="entry name" value="Transaminase_4ab_Lys_Orn"/>
    <property type="match status" value="1"/>
</dbReference>
<dbReference type="EMBL" id="ML009114">
    <property type="protein sequence ID" value="RKO98123.1"/>
    <property type="molecule type" value="Genomic_DNA"/>
</dbReference>
<comment type="catalytic activity">
    <reaction evidence="10">
        <text>4-aminobutanoate + 2-oxoglutarate = succinate semialdehyde + L-glutamate</text>
        <dbReference type="Rhea" id="RHEA:23352"/>
        <dbReference type="ChEBI" id="CHEBI:16810"/>
        <dbReference type="ChEBI" id="CHEBI:29985"/>
        <dbReference type="ChEBI" id="CHEBI:57706"/>
        <dbReference type="ChEBI" id="CHEBI:59888"/>
        <dbReference type="EC" id="2.6.1.19"/>
    </reaction>
</comment>
<evidence type="ECO:0000256" key="3">
    <source>
        <dbReference type="ARBA" id="ARBA00012912"/>
    </source>
</evidence>
<dbReference type="GO" id="GO:0005739">
    <property type="term" value="C:mitochondrion"/>
    <property type="evidence" value="ECO:0007669"/>
    <property type="project" value="TreeGrafter"/>
</dbReference>
<dbReference type="GO" id="GO:0030170">
    <property type="term" value="F:pyridoxal phosphate binding"/>
    <property type="evidence" value="ECO:0007669"/>
    <property type="project" value="InterPro"/>
</dbReference>
<evidence type="ECO:0000256" key="11">
    <source>
        <dbReference type="RuleBase" id="RU003560"/>
    </source>
</evidence>
<evidence type="ECO:0000313" key="12">
    <source>
        <dbReference type="EMBL" id="RKO98123.1"/>
    </source>
</evidence>
<dbReference type="InterPro" id="IPR004631">
    <property type="entry name" value="4NH2But_aminotransferase_euk"/>
</dbReference>
<dbReference type="PANTHER" id="PTHR43206:SF1">
    <property type="entry name" value="4-AMINOBUTYRATE AMINOTRANSFERASE, MITOCHONDRIAL"/>
    <property type="match status" value="1"/>
</dbReference>
<dbReference type="FunFam" id="3.40.640.10:FF:000073">
    <property type="entry name" value="Probable 4-aminobutyrate aminotransferase"/>
    <property type="match status" value="1"/>
</dbReference>
<sequence>MGLPSRSLATAVEALFADEPAEPRMHTSAVPGPRSKSLMDGINTLQDQRAVYFVQDIDKSIGNYIADADGNLMLDLYAQIASIAVGYNNPKLLDLARSDKFVRAAMNRPALGVFPPTDWKETLDEAFMTNAPPGLNQVFTAMCGSCANETAFKAAFMYQQAKKRGDADFTAAELASCMKNEAPGSPAYSIMSFAKAFHGRTLASLSATRSKPIHKIDIPALNWPVAPFPEVQYPLEANAAANREAEDHALAETEHLLKTHPVPVAAIIIEPIQGEGGDNMATPRFYQGLRALTQRLGVLMIVDEVQTGMGATGKMWAHEHWNLDTPPDMVTFSKKMQAAGWYHNMAMRASQPLRNFNTWLGDPIRAYQAAAIMQQIREYDLLKLVNEVGDYTLQGLRKLEQQHPAVMCNARGQGTFLAFDVPDPAQRAAIVENIRKRGVNMGVSGHQSVRLRPMLTFQKKHADIFLSRLKDTIEAGL</sequence>
<organism evidence="12 14">
    <name type="scientific">Caulochytrium protostelioides</name>
    <dbReference type="NCBI Taxonomy" id="1555241"/>
    <lineage>
        <taxon>Eukaryota</taxon>
        <taxon>Fungi</taxon>
        <taxon>Fungi incertae sedis</taxon>
        <taxon>Chytridiomycota</taxon>
        <taxon>Chytridiomycota incertae sedis</taxon>
        <taxon>Chytridiomycetes</taxon>
        <taxon>Caulochytriales</taxon>
        <taxon>Caulochytriaceae</taxon>
        <taxon>Caulochytrium</taxon>
    </lineage>
</organism>
<dbReference type="InterPro" id="IPR005814">
    <property type="entry name" value="Aminotrans_3"/>
</dbReference>
<evidence type="ECO:0000313" key="13">
    <source>
        <dbReference type="EMBL" id="RKP00312.1"/>
    </source>
</evidence>
<evidence type="ECO:0000256" key="5">
    <source>
        <dbReference type="ARBA" id="ARBA00022576"/>
    </source>
</evidence>
<dbReference type="InterPro" id="IPR049704">
    <property type="entry name" value="Aminotrans_3_PPA_site"/>
</dbReference>
<dbReference type="Proteomes" id="UP000268535">
    <property type="component" value="Unassembled WGS sequence"/>
</dbReference>
<comment type="cofactor">
    <cofactor evidence="1">
        <name>pyridoxal 5'-phosphate</name>
        <dbReference type="ChEBI" id="CHEBI:597326"/>
    </cofactor>
</comment>
<dbReference type="AlphaFoldDB" id="A0A4P9X091"/>
<reference evidence="14 15" key="1">
    <citation type="journal article" date="2018" name="Nat. Microbiol.">
        <title>Leveraging single-cell genomics to expand the fungal tree of life.</title>
        <authorList>
            <person name="Ahrendt S.R."/>
            <person name="Quandt C.A."/>
            <person name="Ciobanu D."/>
            <person name="Clum A."/>
            <person name="Salamov A."/>
            <person name="Andreopoulos B."/>
            <person name="Cheng J.F."/>
            <person name="Woyke T."/>
            <person name="Pelin A."/>
            <person name="Henrissat B."/>
            <person name="Reynolds N.K."/>
            <person name="Benny G.L."/>
            <person name="Smith M.E."/>
            <person name="James T.Y."/>
            <person name="Grigoriev I.V."/>
        </authorList>
    </citation>
    <scope>NUCLEOTIDE SEQUENCE [LARGE SCALE GENOMIC DNA]</scope>
    <source>
        <strain evidence="14 15">ATCC 52028</strain>
    </source>
</reference>
<evidence type="ECO:0000256" key="7">
    <source>
        <dbReference type="ARBA" id="ARBA00022898"/>
    </source>
</evidence>
<dbReference type="PROSITE" id="PS00600">
    <property type="entry name" value="AA_TRANSFER_CLASS_3"/>
    <property type="match status" value="1"/>
</dbReference>
<dbReference type="GO" id="GO:0009450">
    <property type="term" value="P:gamma-aminobutyric acid catabolic process"/>
    <property type="evidence" value="ECO:0007669"/>
    <property type="project" value="TreeGrafter"/>
</dbReference>
<evidence type="ECO:0000256" key="2">
    <source>
        <dbReference type="ARBA" id="ARBA00008954"/>
    </source>
</evidence>
<comment type="similarity">
    <text evidence="2 11">Belongs to the class-III pyridoxal-phosphate-dependent aminotransferase family.</text>
</comment>
<protein>
    <recommendedName>
        <fullName evidence="4">4-aminobutyrate aminotransferase</fullName>
        <ecNumber evidence="3">2.6.1.19</ecNumber>
    </recommendedName>
    <alternativeName>
        <fullName evidence="9">GABA aminotransferase</fullName>
    </alternativeName>
    <alternativeName>
        <fullName evidence="8">Gamma-amino-N-butyrate transaminase</fullName>
    </alternativeName>
</protein>
<dbReference type="EMBL" id="ML014223">
    <property type="protein sequence ID" value="RKP00312.1"/>
    <property type="molecule type" value="Genomic_DNA"/>
</dbReference>
<dbReference type="Gene3D" id="3.90.1150.10">
    <property type="entry name" value="Aspartate Aminotransferase, domain 1"/>
    <property type="match status" value="1"/>
</dbReference>
<name>A0A4P9X091_9FUNG</name>
<dbReference type="GO" id="GO:0034386">
    <property type="term" value="F:4-aminobutyrate:2-oxoglutarate transaminase activity"/>
    <property type="evidence" value="ECO:0007669"/>
    <property type="project" value="UniProtKB-EC"/>
</dbReference>